<dbReference type="Proteomes" id="UP000076738">
    <property type="component" value="Unassembled WGS sequence"/>
</dbReference>
<evidence type="ECO:0000313" key="9">
    <source>
        <dbReference type="EMBL" id="KZO98280.1"/>
    </source>
</evidence>
<reference evidence="9 10" key="1">
    <citation type="journal article" date="2016" name="Mol. Biol. Evol.">
        <title>Comparative Genomics of Early-Diverging Mushroom-Forming Fungi Provides Insights into the Origins of Lignocellulose Decay Capabilities.</title>
        <authorList>
            <person name="Nagy L.G."/>
            <person name="Riley R."/>
            <person name="Tritt A."/>
            <person name="Adam C."/>
            <person name="Daum C."/>
            <person name="Floudas D."/>
            <person name="Sun H."/>
            <person name="Yadav J.S."/>
            <person name="Pangilinan J."/>
            <person name="Larsson K.H."/>
            <person name="Matsuura K."/>
            <person name="Barry K."/>
            <person name="Labutti K."/>
            <person name="Kuo R."/>
            <person name="Ohm R.A."/>
            <person name="Bhattacharya S.S."/>
            <person name="Shirouzu T."/>
            <person name="Yoshinaga Y."/>
            <person name="Martin F.M."/>
            <person name="Grigoriev I.V."/>
            <person name="Hibbett D.S."/>
        </authorList>
    </citation>
    <scope>NUCLEOTIDE SEQUENCE [LARGE SCALE GENOMIC DNA]</scope>
    <source>
        <strain evidence="9 10">TUFC12733</strain>
    </source>
</reference>
<organism evidence="9 10">
    <name type="scientific">Calocera viscosa (strain TUFC12733)</name>
    <dbReference type="NCBI Taxonomy" id="1330018"/>
    <lineage>
        <taxon>Eukaryota</taxon>
        <taxon>Fungi</taxon>
        <taxon>Dikarya</taxon>
        <taxon>Basidiomycota</taxon>
        <taxon>Agaricomycotina</taxon>
        <taxon>Dacrymycetes</taxon>
        <taxon>Dacrymycetales</taxon>
        <taxon>Dacrymycetaceae</taxon>
        <taxon>Calocera</taxon>
    </lineage>
</organism>
<evidence type="ECO:0000313" key="10">
    <source>
        <dbReference type="Proteomes" id="UP000076738"/>
    </source>
</evidence>
<protein>
    <recommendedName>
        <fullName evidence="8">Glycosyltransferase 61 catalytic domain-containing protein</fullName>
    </recommendedName>
</protein>
<evidence type="ECO:0000256" key="1">
    <source>
        <dbReference type="ARBA" id="ARBA00004167"/>
    </source>
</evidence>
<evidence type="ECO:0000256" key="4">
    <source>
        <dbReference type="ARBA" id="ARBA00022692"/>
    </source>
</evidence>
<keyword evidence="2" id="KW-0328">Glycosyltransferase</keyword>
<dbReference type="InterPro" id="IPR049625">
    <property type="entry name" value="Glyco_transf_61_cat"/>
</dbReference>
<evidence type="ECO:0000256" key="7">
    <source>
        <dbReference type="ARBA" id="ARBA00023180"/>
    </source>
</evidence>
<dbReference type="PANTHER" id="PTHR20961">
    <property type="entry name" value="GLYCOSYLTRANSFERASE"/>
    <property type="match status" value="1"/>
</dbReference>
<sequence>MRRDVLLLSVATTGLLIIVWHSRSIWNADCPAPPLPQLISSLPQVTLHNETDDIEGKRKLAMSWLEWNGQSSIVAHGASHAAMAGLSSTSDGLRSSAIEATEMVLHTAGNTVFSNLYIYDGAVHIVTDNPAALPELKRITSNGASLNTGNSNPTKEDIRVLSVGEAETVFGGSAVVWEGISWMITEHPEFIAHYYHYTAEILLSLQRSTTALNLTLPPPVRLLFPHTAHAAFRDGPGMNAYVSLAAFPSSQLLFSDTWADMHATKRAYKLERAVIFDRAAAMSGPAHGASWKPISEAMSLPTVVEDWWGEVRERVVGFAGGQVLQPGSAEVRKRVVTYVSRQKGNRRALRREDHAALVNSLHEASEELGFELNVVELEGMSKAEQIALAARTTVLMGVHGNGLTSLVWMRPSPHSAVFEFFMPGGWFRDYEITARSLGIMYRGFWYDTSFSYPGFNGRDVEGFHSADIPVHALHVVAELRRALLYGLREHVLHDP</sequence>
<dbReference type="GO" id="GO:0097363">
    <property type="term" value="F:protein O-acetylglucosaminyltransferase activity"/>
    <property type="evidence" value="ECO:0007669"/>
    <property type="project" value="TreeGrafter"/>
</dbReference>
<keyword evidence="7" id="KW-0325">Glycoprotein</keyword>
<keyword evidence="6" id="KW-0472">Membrane</keyword>
<keyword evidence="3" id="KW-0808">Transferase</keyword>
<dbReference type="EMBL" id="KV417276">
    <property type="protein sequence ID" value="KZO98280.1"/>
    <property type="molecule type" value="Genomic_DNA"/>
</dbReference>
<dbReference type="OrthoDB" id="529273at2759"/>
<keyword evidence="10" id="KW-1185">Reference proteome</keyword>
<evidence type="ECO:0000256" key="2">
    <source>
        <dbReference type="ARBA" id="ARBA00022676"/>
    </source>
</evidence>
<gene>
    <name evidence="9" type="ORF">CALVIDRAFT_38694</name>
</gene>
<comment type="subcellular location">
    <subcellularLocation>
        <location evidence="1">Membrane</location>
        <topology evidence="1">Single-pass membrane protein</topology>
    </subcellularLocation>
</comment>
<accession>A0A167P090</accession>
<dbReference type="PANTHER" id="PTHR20961:SF38">
    <property type="entry name" value="PROTEIN O-LINKED-MANNOSE BETA-1,4-N-ACETYLGLUCOSAMINYLTRANSFERASE 2"/>
    <property type="match status" value="1"/>
</dbReference>
<dbReference type="GO" id="GO:0016020">
    <property type="term" value="C:membrane"/>
    <property type="evidence" value="ECO:0007669"/>
    <property type="project" value="UniProtKB-SubCell"/>
</dbReference>
<evidence type="ECO:0000256" key="3">
    <source>
        <dbReference type="ARBA" id="ARBA00022679"/>
    </source>
</evidence>
<keyword evidence="4" id="KW-0812">Transmembrane</keyword>
<proteinExistence type="predicted"/>
<dbReference type="GO" id="GO:0035269">
    <property type="term" value="P:protein O-linked glycosylation via mannose"/>
    <property type="evidence" value="ECO:0007669"/>
    <property type="project" value="TreeGrafter"/>
</dbReference>
<evidence type="ECO:0000259" key="8">
    <source>
        <dbReference type="Pfam" id="PF04577"/>
    </source>
</evidence>
<keyword evidence="5" id="KW-1133">Transmembrane helix</keyword>
<evidence type="ECO:0000256" key="5">
    <source>
        <dbReference type="ARBA" id="ARBA00022989"/>
    </source>
</evidence>
<dbReference type="GO" id="GO:0005783">
    <property type="term" value="C:endoplasmic reticulum"/>
    <property type="evidence" value="ECO:0007669"/>
    <property type="project" value="TreeGrafter"/>
</dbReference>
<evidence type="ECO:0000256" key="6">
    <source>
        <dbReference type="ARBA" id="ARBA00023136"/>
    </source>
</evidence>
<dbReference type="Pfam" id="PF04577">
    <property type="entry name" value="Glyco_transf_61"/>
    <property type="match status" value="1"/>
</dbReference>
<dbReference type="InterPro" id="IPR007657">
    <property type="entry name" value="Glycosyltransferase_61"/>
</dbReference>
<feature type="domain" description="Glycosyltransferase 61 catalytic" evidence="8">
    <location>
        <begin position="305"/>
        <end position="412"/>
    </location>
</feature>
<name>A0A167P090_CALVF</name>
<dbReference type="AlphaFoldDB" id="A0A167P090"/>